<feature type="compositionally biased region" description="Basic and acidic residues" evidence="1">
    <location>
        <begin position="691"/>
        <end position="700"/>
    </location>
</feature>
<dbReference type="Gene3D" id="1.10.720.30">
    <property type="entry name" value="SAP domain"/>
    <property type="match status" value="1"/>
</dbReference>
<feature type="compositionally biased region" description="Basic and acidic residues" evidence="1">
    <location>
        <begin position="671"/>
        <end position="680"/>
    </location>
</feature>
<dbReference type="OrthoDB" id="2368680at2759"/>
<accession>A0A139ASJ0</accession>
<feature type="region of interest" description="Disordered" evidence="1">
    <location>
        <begin position="547"/>
        <end position="572"/>
    </location>
</feature>
<dbReference type="AlphaFoldDB" id="A0A139ASJ0"/>
<feature type="region of interest" description="Disordered" evidence="1">
    <location>
        <begin position="671"/>
        <end position="700"/>
    </location>
</feature>
<proteinExistence type="predicted"/>
<dbReference type="InterPro" id="IPR036361">
    <property type="entry name" value="SAP_dom_sf"/>
</dbReference>
<name>A0A139ASJ0_GONPJ</name>
<evidence type="ECO:0000313" key="3">
    <source>
        <dbReference type="EMBL" id="KXS19712.1"/>
    </source>
</evidence>
<organism evidence="3 4">
    <name type="scientific">Gonapodya prolifera (strain JEL478)</name>
    <name type="common">Monoblepharis prolifera</name>
    <dbReference type="NCBI Taxonomy" id="1344416"/>
    <lineage>
        <taxon>Eukaryota</taxon>
        <taxon>Fungi</taxon>
        <taxon>Fungi incertae sedis</taxon>
        <taxon>Chytridiomycota</taxon>
        <taxon>Chytridiomycota incertae sedis</taxon>
        <taxon>Monoblepharidomycetes</taxon>
        <taxon>Monoblepharidales</taxon>
        <taxon>Gonapodyaceae</taxon>
        <taxon>Gonapodya</taxon>
    </lineage>
</organism>
<evidence type="ECO:0000256" key="1">
    <source>
        <dbReference type="SAM" id="MobiDB-lite"/>
    </source>
</evidence>
<dbReference type="PROSITE" id="PS50800">
    <property type="entry name" value="SAP"/>
    <property type="match status" value="1"/>
</dbReference>
<feature type="compositionally biased region" description="Basic and acidic residues" evidence="1">
    <location>
        <begin position="547"/>
        <end position="557"/>
    </location>
</feature>
<dbReference type="Pfam" id="PF02037">
    <property type="entry name" value="SAP"/>
    <property type="match status" value="1"/>
</dbReference>
<feature type="compositionally biased region" description="Basic and acidic residues" evidence="1">
    <location>
        <begin position="76"/>
        <end position="91"/>
    </location>
</feature>
<gene>
    <name evidence="3" type="ORF">M427DRAFT_28649</name>
</gene>
<dbReference type="EMBL" id="KQ965737">
    <property type="protein sequence ID" value="KXS19712.1"/>
    <property type="molecule type" value="Genomic_DNA"/>
</dbReference>
<dbReference type="SMART" id="SM00513">
    <property type="entry name" value="SAP"/>
    <property type="match status" value="1"/>
</dbReference>
<reference evidence="3 4" key="1">
    <citation type="journal article" date="2015" name="Genome Biol. Evol.">
        <title>Phylogenomic analyses indicate that early fungi evolved digesting cell walls of algal ancestors of land plants.</title>
        <authorList>
            <person name="Chang Y."/>
            <person name="Wang S."/>
            <person name="Sekimoto S."/>
            <person name="Aerts A.L."/>
            <person name="Choi C."/>
            <person name="Clum A."/>
            <person name="LaButti K.M."/>
            <person name="Lindquist E.A."/>
            <person name="Yee Ngan C."/>
            <person name="Ohm R.A."/>
            <person name="Salamov A.A."/>
            <person name="Grigoriev I.V."/>
            <person name="Spatafora J.W."/>
            <person name="Berbee M.L."/>
        </authorList>
    </citation>
    <scope>NUCLEOTIDE SEQUENCE [LARGE SCALE GENOMIC DNA]</scope>
    <source>
        <strain evidence="3 4">JEL478</strain>
    </source>
</reference>
<dbReference type="InterPro" id="IPR003034">
    <property type="entry name" value="SAP_dom"/>
</dbReference>
<feature type="compositionally biased region" description="Low complexity" evidence="1">
    <location>
        <begin position="172"/>
        <end position="185"/>
    </location>
</feature>
<sequence length="700" mass="73223">MSAPDHAGVAIPSSYAALCALTVPNLKAIAREKKLTVGGTKAELVARIAGALGIAIPAEAAQAATAAGEKRKAKAKEKTTDGDGSTAKRDSTPAGPSAPSAKRPATSEGRPPEPHLPPSKKPHLVSPSQSLAGSLPARAAASSNPIHRPPSLERLTSPGTSVGIGQASNGTVPSHPVAPSAPSAARPLEPDRSDKNGQPPAKAAVAPRSRPQMPKPALRHPLLLPPAAVLHRAPSSGSPRFDPHIERFSLPAQTPPILQTSKAAKLAPLTPPTRHRARVSLAVVPSPLCGAQTEGEVMSVTPLASSNTAVTHLMIQPQEPSPAIPTISTTSYSTISDFLSHSLLSRMFPLLSFSSAPPDACSSSHDFVLGIHVSIFARAEALATAERYVVRKLIEVVGSVDDMGNGDQVLQEVGRVVRGEHKERDLDLHCGIQVSEGRYSGPSDSVIDKIVISGTGTIIGTSATIPPQWAVLTAQKGYIPPLHLVATVSETYPNMISKRVRERGGGDMVIAARFVVANVQERGEEEGSRAGWKEKYGDFECVADLGDRGEGEREAGTLDRSGSGSVRPPKKPQRVVLELPISMAVESVGVHHGPHGSGAPLSRHLAYVQTESGGLFVLKEVGLAVGTEDEMSVMWKMILGCGSRGEDVCGGTRDVGGSATKSMDALVSILERRTKGEKPPSAKQEGGAQEPHMRQGDRQP</sequence>
<evidence type="ECO:0000259" key="2">
    <source>
        <dbReference type="PROSITE" id="PS50800"/>
    </source>
</evidence>
<feature type="domain" description="SAP" evidence="2">
    <location>
        <begin position="18"/>
        <end position="52"/>
    </location>
</feature>
<protein>
    <recommendedName>
        <fullName evidence="2">SAP domain-containing protein</fullName>
    </recommendedName>
</protein>
<feature type="region of interest" description="Disordered" evidence="1">
    <location>
        <begin position="65"/>
        <end position="219"/>
    </location>
</feature>
<evidence type="ECO:0000313" key="4">
    <source>
        <dbReference type="Proteomes" id="UP000070544"/>
    </source>
</evidence>
<dbReference type="Proteomes" id="UP000070544">
    <property type="component" value="Unassembled WGS sequence"/>
</dbReference>
<keyword evidence="4" id="KW-1185">Reference proteome</keyword>